<reference evidence="2" key="1">
    <citation type="submission" date="2015-01" db="EMBL/GenBank/DDBJ databases">
        <authorList>
            <person name="Aksoy S."/>
            <person name="Warren W."/>
            <person name="Wilson R.K."/>
        </authorList>
    </citation>
    <scope>NUCLEOTIDE SEQUENCE [LARGE SCALE GENOMIC DNA]</scope>
    <source>
        <strain evidence="2">IAEA</strain>
    </source>
</reference>
<dbReference type="VEuPathDB" id="VectorBase:GPPI044426"/>
<dbReference type="EnsemblMetazoa" id="GPPI044426-RA">
    <property type="protein sequence ID" value="GPPI044426-PA"/>
    <property type="gene ID" value="GPPI044426"/>
</dbReference>
<keyword evidence="2" id="KW-1185">Reference proteome</keyword>
<accession>A0A1B0BYQ1</accession>
<proteinExistence type="predicted"/>
<organism evidence="1 2">
    <name type="scientific">Glossina palpalis gambiensis</name>
    <dbReference type="NCBI Taxonomy" id="67801"/>
    <lineage>
        <taxon>Eukaryota</taxon>
        <taxon>Metazoa</taxon>
        <taxon>Ecdysozoa</taxon>
        <taxon>Arthropoda</taxon>
        <taxon>Hexapoda</taxon>
        <taxon>Insecta</taxon>
        <taxon>Pterygota</taxon>
        <taxon>Neoptera</taxon>
        <taxon>Endopterygota</taxon>
        <taxon>Diptera</taxon>
        <taxon>Brachycera</taxon>
        <taxon>Muscomorpha</taxon>
        <taxon>Hippoboscoidea</taxon>
        <taxon>Glossinidae</taxon>
        <taxon>Glossina</taxon>
    </lineage>
</organism>
<protein>
    <submittedName>
        <fullName evidence="1">Uncharacterized protein</fullName>
    </submittedName>
</protein>
<evidence type="ECO:0000313" key="2">
    <source>
        <dbReference type="Proteomes" id="UP000092460"/>
    </source>
</evidence>
<name>A0A1B0BYQ1_9MUSC</name>
<reference evidence="1" key="2">
    <citation type="submission" date="2020-05" db="UniProtKB">
        <authorList>
            <consortium name="EnsemblMetazoa"/>
        </authorList>
    </citation>
    <scope>IDENTIFICATION</scope>
    <source>
        <strain evidence="1">IAEA</strain>
    </source>
</reference>
<evidence type="ECO:0000313" key="1">
    <source>
        <dbReference type="EnsemblMetazoa" id="GPPI044426-PA"/>
    </source>
</evidence>
<dbReference type="AlphaFoldDB" id="A0A1B0BYQ1"/>
<dbReference type="EMBL" id="JXJN01022760">
    <property type="status" value="NOT_ANNOTATED_CDS"/>
    <property type="molecule type" value="Genomic_DNA"/>
</dbReference>
<dbReference type="Proteomes" id="UP000092460">
    <property type="component" value="Unassembled WGS sequence"/>
</dbReference>
<sequence>MGRRMCICEGHRNISGLRVILLAGIPRRRNLRLSWFTKATRGVVCERLFVYGPKTAILENKAQKYVKNRSVNLKQAICGFVYEFVSNEDHAHRSDSKRQRILIFLAKEGRFWRLGLEHIGVSFIRSVSLPHTVVTFNGVDNGGIKPLNPYLHIIMNTKFEKLSKRKEMVGKRLITNDFVSYLQLYFILMTDVLIDAFVLNV</sequence>